<feature type="transmembrane region" description="Helical" evidence="10">
    <location>
        <begin position="295"/>
        <end position="319"/>
    </location>
</feature>
<sequence>MELVEVIFGSLGRSGAPAKRVTGLAYAADTNEDMYSNLDEISAPEPVQNLDDSHDTSGSVSNTMTREDDDGYENLDELADPAPDQNPEERGTYRHSNLEDEREGQHNSSGDQSALNSTKSNQSSSSTLGQSTPTTSRWFTEFTVWSYLVLFSILGTLARLGLQALTRYPGAPVPNTELWANVGGSFVMGYIREDRLLFRKHWANANTSQESSSTREKHSADQDQGKTVESFMAAKATVPAYIGVTVGFCGSFTSFSSFIRDVFLALSNDLNTASISTMAVTSVPKGRSDGYSVMAVLGVLIMEISLSLGALSFGAHMATFLHPFAGAASSIDLEKHLDGLAIVFGWGSWIGAIIMAILPPDRFGSSVETWRGQVLFALVFAPLGCFARFRLSLWLNGRLKSFPLGTFVANAFGTLILGLCYDLQHVALPDAGGLAGGGLTGCQVLQGIQDGFCGCLTTVSTWGLELKGLRRSHAYFYGTTSVVVSLLTLVVVMGTVRWTIGFAAPACKI</sequence>
<evidence type="ECO:0000256" key="6">
    <source>
        <dbReference type="ARBA" id="ARBA00023136"/>
    </source>
</evidence>
<keyword evidence="5 10" id="KW-1133">Transmembrane helix</keyword>
<dbReference type="InterPro" id="IPR003691">
    <property type="entry name" value="FluC"/>
</dbReference>
<accession>A0A4S9BAE2</accession>
<evidence type="ECO:0000256" key="9">
    <source>
        <dbReference type="SAM" id="MobiDB-lite"/>
    </source>
</evidence>
<dbReference type="GO" id="GO:0005886">
    <property type="term" value="C:plasma membrane"/>
    <property type="evidence" value="ECO:0007669"/>
    <property type="project" value="UniProtKB-SubCell"/>
</dbReference>
<evidence type="ECO:0000256" key="1">
    <source>
        <dbReference type="ARBA" id="ARBA00002598"/>
    </source>
</evidence>
<evidence type="ECO:0000256" key="2">
    <source>
        <dbReference type="ARBA" id="ARBA00004651"/>
    </source>
</evidence>
<evidence type="ECO:0000313" key="12">
    <source>
        <dbReference type="Proteomes" id="UP000304928"/>
    </source>
</evidence>
<dbReference type="Pfam" id="PF02537">
    <property type="entry name" value="CRCB"/>
    <property type="match status" value="2"/>
</dbReference>
<evidence type="ECO:0000256" key="10">
    <source>
        <dbReference type="SAM" id="Phobius"/>
    </source>
</evidence>
<evidence type="ECO:0000256" key="5">
    <source>
        <dbReference type="ARBA" id="ARBA00022989"/>
    </source>
</evidence>
<evidence type="ECO:0000256" key="8">
    <source>
        <dbReference type="ARBA" id="ARBA00035585"/>
    </source>
</evidence>
<keyword evidence="6 10" id="KW-0472">Membrane</keyword>
<feature type="transmembrane region" description="Helical" evidence="10">
    <location>
        <begin position="401"/>
        <end position="421"/>
    </location>
</feature>
<gene>
    <name evidence="11" type="ORF">D6D15_04870</name>
</gene>
<name>A0A4S9BAE2_AURPU</name>
<feature type="transmembrane region" description="Helical" evidence="10">
    <location>
        <begin position="474"/>
        <end position="496"/>
    </location>
</feature>
<dbReference type="PANTHER" id="PTHR28259:SF1">
    <property type="entry name" value="FLUORIDE EXPORT PROTEIN 1-RELATED"/>
    <property type="match status" value="1"/>
</dbReference>
<evidence type="ECO:0000256" key="4">
    <source>
        <dbReference type="ARBA" id="ARBA00022692"/>
    </source>
</evidence>
<keyword evidence="4 10" id="KW-0812">Transmembrane</keyword>
<dbReference type="PANTHER" id="PTHR28259">
    <property type="entry name" value="FLUORIDE EXPORT PROTEIN 1-RELATED"/>
    <property type="match status" value="1"/>
</dbReference>
<dbReference type="AlphaFoldDB" id="A0A4S9BAE2"/>
<dbReference type="EMBL" id="QZAR01000072">
    <property type="protein sequence ID" value="THW90002.1"/>
    <property type="molecule type" value="Genomic_DNA"/>
</dbReference>
<proteinExistence type="inferred from homology"/>
<reference evidence="11 12" key="1">
    <citation type="submission" date="2018-10" db="EMBL/GenBank/DDBJ databases">
        <title>Fifty Aureobasidium pullulans genomes reveal a recombining polyextremotolerant generalist.</title>
        <authorList>
            <person name="Gostincar C."/>
            <person name="Turk M."/>
            <person name="Zajc J."/>
            <person name="Gunde-Cimerman N."/>
        </authorList>
    </citation>
    <scope>NUCLEOTIDE SEQUENCE [LARGE SCALE GENOMIC DNA]</scope>
    <source>
        <strain evidence="11 12">EXF-10507</strain>
    </source>
</reference>
<keyword evidence="3" id="KW-1003">Cell membrane</keyword>
<evidence type="ECO:0000313" key="11">
    <source>
        <dbReference type="EMBL" id="THW90002.1"/>
    </source>
</evidence>
<feature type="compositionally biased region" description="Basic and acidic residues" evidence="9">
    <location>
        <begin position="87"/>
        <end position="105"/>
    </location>
</feature>
<feature type="compositionally biased region" description="Acidic residues" evidence="9">
    <location>
        <begin position="67"/>
        <end position="79"/>
    </location>
</feature>
<comment type="subcellular location">
    <subcellularLocation>
        <location evidence="2">Cell membrane</location>
        <topology evidence="2">Multi-pass membrane protein</topology>
    </subcellularLocation>
</comment>
<dbReference type="GO" id="GO:1903425">
    <property type="term" value="F:fluoride transmembrane transporter activity"/>
    <property type="evidence" value="ECO:0007669"/>
    <property type="project" value="TreeGrafter"/>
</dbReference>
<organism evidence="11 12">
    <name type="scientific">Aureobasidium pullulans</name>
    <name type="common">Black yeast</name>
    <name type="synonym">Pullularia pullulans</name>
    <dbReference type="NCBI Taxonomy" id="5580"/>
    <lineage>
        <taxon>Eukaryota</taxon>
        <taxon>Fungi</taxon>
        <taxon>Dikarya</taxon>
        <taxon>Ascomycota</taxon>
        <taxon>Pezizomycotina</taxon>
        <taxon>Dothideomycetes</taxon>
        <taxon>Dothideomycetidae</taxon>
        <taxon>Dothideales</taxon>
        <taxon>Saccotheciaceae</taxon>
        <taxon>Aureobasidium</taxon>
    </lineage>
</organism>
<feature type="compositionally biased region" description="Low complexity" evidence="9">
    <location>
        <begin position="113"/>
        <end position="133"/>
    </location>
</feature>
<feature type="region of interest" description="Disordered" evidence="9">
    <location>
        <begin position="44"/>
        <end position="133"/>
    </location>
</feature>
<feature type="transmembrane region" description="Helical" evidence="10">
    <location>
        <begin position="144"/>
        <end position="162"/>
    </location>
</feature>
<evidence type="ECO:0000256" key="3">
    <source>
        <dbReference type="ARBA" id="ARBA00022475"/>
    </source>
</evidence>
<comment type="function">
    <text evidence="1">Fluoride channel required for the rapid expulsion of cytoplasmic fluoride.</text>
</comment>
<comment type="caution">
    <text evidence="11">The sequence shown here is derived from an EMBL/GenBank/DDBJ whole genome shotgun (WGS) entry which is preliminary data.</text>
</comment>
<feature type="transmembrane region" description="Helical" evidence="10">
    <location>
        <begin position="339"/>
        <end position="358"/>
    </location>
</feature>
<evidence type="ECO:0000256" key="7">
    <source>
        <dbReference type="ARBA" id="ARBA00035120"/>
    </source>
</evidence>
<comment type="similarity">
    <text evidence="7">Belongs to the fluoride channel Fluc/FEX (TC 1.A.43) family.</text>
</comment>
<comment type="catalytic activity">
    <reaction evidence="8">
        <text>fluoride(in) = fluoride(out)</text>
        <dbReference type="Rhea" id="RHEA:76159"/>
        <dbReference type="ChEBI" id="CHEBI:17051"/>
    </reaction>
    <physiologicalReaction direction="left-to-right" evidence="8">
        <dbReference type="Rhea" id="RHEA:76160"/>
    </physiologicalReaction>
</comment>
<dbReference type="Proteomes" id="UP000304928">
    <property type="component" value="Unassembled WGS sequence"/>
</dbReference>
<protein>
    <submittedName>
        <fullName evidence="11">Uncharacterized protein</fullName>
    </submittedName>
</protein>
<feature type="transmembrane region" description="Helical" evidence="10">
    <location>
        <begin position="370"/>
        <end position="389"/>
    </location>
</feature>